<gene>
    <name evidence="2" type="ORF">GOMPHAMPRED_004233</name>
</gene>
<organism evidence="2 3">
    <name type="scientific">Gomphillus americanus</name>
    <dbReference type="NCBI Taxonomy" id="1940652"/>
    <lineage>
        <taxon>Eukaryota</taxon>
        <taxon>Fungi</taxon>
        <taxon>Dikarya</taxon>
        <taxon>Ascomycota</taxon>
        <taxon>Pezizomycotina</taxon>
        <taxon>Lecanoromycetes</taxon>
        <taxon>OSLEUM clade</taxon>
        <taxon>Ostropomycetidae</taxon>
        <taxon>Ostropales</taxon>
        <taxon>Graphidaceae</taxon>
        <taxon>Gomphilloideae</taxon>
        <taxon>Gomphillus</taxon>
    </lineage>
</organism>
<evidence type="ECO:0000256" key="1">
    <source>
        <dbReference type="SAM" id="SignalP"/>
    </source>
</evidence>
<keyword evidence="1" id="KW-0732">Signal</keyword>
<feature type="signal peptide" evidence="1">
    <location>
        <begin position="1"/>
        <end position="18"/>
    </location>
</feature>
<comment type="caution">
    <text evidence="2">The sequence shown here is derived from an EMBL/GenBank/DDBJ whole genome shotgun (WGS) entry which is preliminary data.</text>
</comment>
<accession>A0A8H3IG58</accession>
<reference evidence="2" key="1">
    <citation type="submission" date="2021-03" db="EMBL/GenBank/DDBJ databases">
        <authorList>
            <person name="Tagirdzhanova G."/>
        </authorList>
    </citation>
    <scope>NUCLEOTIDE SEQUENCE</scope>
</reference>
<name>A0A8H3IG58_9LECA</name>
<sequence>MKAAKFILLGSLGLLTWASPIPEPGKIWQVFGSKTNAKVEKGLAKRSSDLGSIAAPLTVRSSAKAEVEDEDVVYTDYKNKRTVKPEVDDEDVVYTDY</sequence>
<protein>
    <submittedName>
        <fullName evidence="2">Uncharacterized protein</fullName>
    </submittedName>
</protein>
<keyword evidence="3" id="KW-1185">Reference proteome</keyword>
<dbReference type="Proteomes" id="UP000664169">
    <property type="component" value="Unassembled WGS sequence"/>
</dbReference>
<feature type="chain" id="PRO_5034285936" evidence="1">
    <location>
        <begin position="19"/>
        <end position="97"/>
    </location>
</feature>
<evidence type="ECO:0000313" key="3">
    <source>
        <dbReference type="Proteomes" id="UP000664169"/>
    </source>
</evidence>
<dbReference type="AlphaFoldDB" id="A0A8H3IG58"/>
<evidence type="ECO:0000313" key="2">
    <source>
        <dbReference type="EMBL" id="CAF9926812.1"/>
    </source>
</evidence>
<proteinExistence type="predicted"/>
<dbReference type="EMBL" id="CAJPDQ010000026">
    <property type="protein sequence ID" value="CAF9926812.1"/>
    <property type="molecule type" value="Genomic_DNA"/>
</dbReference>